<name>A0A2W4X5M9_9CYAN</name>
<dbReference type="AlphaFoldDB" id="A0A2W4X5M9"/>
<reference evidence="1 2" key="2">
    <citation type="submission" date="2018-06" db="EMBL/GenBank/DDBJ databases">
        <title>Metagenomic assembly of (sub)arctic Cyanobacteria and their associated microbiome from non-axenic cultures.</title>
        <authorList>
            <person name="Baurain D."/>
        </authorList>
    </citation>
    <scope>NUCLEOTIDE SEQUENCE [LARGE SCALE GENOMIC DNA]</scope>
    <source>
        <strain evidence="1">ULC027bin1</strain>
    </source>
</reference>
<protein>
    <submittedName>
        <fullName evidence="1">Uncharacterized protein</fullName>
    </submittedName>
</protein>
<evidence type="ECO:0000313" key="2">
    <source>
        <dbReference type="Proteomes" id="UP000249794"/>
    </source>
</evidence>
<proteinExistence type="predicted"/>
<comment type="caution">
    <text evidence="1">The sequence shown here is derived from an EMBL/GenBank/DDBJ whole genome shotgun (WGS) entry which is preliminary data.</text>
</comment>
<evidence type="ECO:0000313" key="1">
    <source>
        <dbReference type="EMBL" id="PZO52386.1"/>
    </source>
</evidence>
<dbReference type="EMBL" id="QBMP01000148">
    <property type="protein sequence ID" value="PZO52386.1"/>
    <property type="molecule type" value="Genomic_DNA"/>
</dbReference>
<sequence>MPELSSASRQTVGFAVMFYNIAELDHSLQHDYFTIYSICKFLYALKEEPPKSEDLSGVWCEE</sequence>
<reference evidence="2" key="1">
    <citation type="submission" date="2018-04" db="EMBL/GenBank/DDBJ databases">
        <authorList>
            <person name="Cornet L."/>
        </authorList>
    </citation>
    <scope>NUCLEOTIDE SEQUENCE [LARGE SCALE GENOMIC DNA]</scope>
</reference>
<dbReference type="Proteomes" id="UP000249794">
    <property type="component" value="Unassembled WGS sequence"/>
</dbReference>
<organism evidence="1 2">
    <name type="scientific">Phormidesmis priestleyi</name>
    <dbReference type="NCBI Taxonomy" id="268141"/>
    <lineage>
        <taxon>Bacteria</taxon>
        <taxon>Bacillati</taxon>
        <taxon>Cyanobacteriota</taxon>
        <taxon>Cyanophyceae</taxon>
        <taxon>Leptolyngbyales</taxon>
        <taxon>Leptolyngbyaceae</taxon>
        <taxon>Phormidesmis</taxon>
    </lineage>
</organism>
<gene>
    <name evidence="1" type="ORF">DCF15_13765</name>
</gene>
<accession>A0A2W4X5M9</accession>